<comment type="caution">
    <text evidence="8">The sequence shown here is derived from an EMBL/GenBank/DDBJ whole genome shotgun (WGS) entry which is preliminary data.</text>
</comment>
<feature type="compositionally biased region" description="Low complexity" evidence="5">
    <location>
        <begin position="143"/>
        <end position="155"/>
    </location>
</feature>
<dbReference type="InterPro" id="IPR035896">
    <property type="entry name" value="AN1-like_Znf"/>
</dbReference>
<dbReference type="PANTHER" id="PTHR10634">
    <property type="entry name" value="AN1-TYPE ZINC FINGER PROTEIN"/>
    <property type="match status" value="1"/>
</dbReference>
<evidence type="ECO:0000313" key="9">
    <source>
        <dbReference type="Proteomes" id="UP001292079"/>
    </source>
</evidence>
<dbReference type="SUPFAM" id="SSF118310">
    <property type="entry name" value="AN1-like Zinc finger"/>
    <property type="match status" value="1"/>
</dbReference>
<evidence type="ECO:0000256" key="3">
    <source>
        <dbReference type="ARBA" id="ARBA00022833"/>
    </source>
</evidence>
<dbReference type="PANTHER" id="PTHR10634:SF149">
    <property type="entry name" value="AN1-TYPE DOMAIN-CONTAINING PROTEIN-RELATED"/>
    <property type="match status" value="1"/>
</dbReference>
<organism evidence="8 9">
    <name type="scientific">Schistosoma mekongi</name>
    <name type="common">Parasitic worm</name>
    <dbReference type="NCBI Taxonomy" id="38744"/>
    <lineage>
        <taxon>Eukaryota</taxon>
        <taxon>Metazoa</taxon>
        <taxon>Spiralia</taxon>
        <taxon>Lophotrochozoa</taxon>
        <taxon>Platyhelminthes</taxon>
        <taxon>Trematoda</taxon>
        <taxon>Digenea</taxon>
        <taxon>Strigeidida</taxon>
        <taxon>Schistosomatoidea</taxon>
        <taxon>Schistosomatidae</taxon>
        <taxon>Schistosoma</taxon>
    </lineage>
</organism>
<reference evidence="8" key="1">
    <citation type="submission" date="2022-04" db="EMBL/GenBank/DDBJ databases">
        <authorList>
            <person name="Xu L."/>
            <person name="Lv Z."/>
        </authorList>
    </citation>
    <scope>NUCLEOTIDE SEQUENCE</scope>
    <source>
        <strain evidence="8">LV_2022a</strain>
    </source>
</reference>
<keyword evidence="2 4" id="KW-0863">Zinc-finger</keyword>
<dbReference type="Gene3D" id="1.20.5.4770">
    <property type="match status" value="1"/>
</dbReference>
<dbReference type="Gene3D" id="4.10.1110.10">
    <property type="entry name" value="AN1-like Zinc finger"/>
    <property type="match status" value="1"/>
</dbReference>
<sequence>MEENDQSQNIPLLCRKGCGFYGSPNFDGFCSKCHRSMQAQAESAQAVTRMTSDFDDKLSPERSMKMTASSAGNFPKRDSPLVPPVTIKVSADSHSDSSLSLQQGSELAFTSSAPELRAETETSGVGLLDSLNDDLKPDSKPNSPASTCSSGSTSKTRPRCAVCHKRVGLTGFSCRCGGLYCSIHRYSDAHNCSFDYRESGQKEIRRSNPQVVCQKVQKI</sequence>
<protein>
    <recommendedName>
        <fullName evidence="10">AN1-type zinc finger protein 6</fullName>
    </recommendedName>
</protein>
<keyword evidence="1" id="KW-0479">Metal-binding</keyword>
<dbReference type="Pfam" id="PF01428">
    <property type="entry name" value="zf-AN1"/>
    <property type="match status" value="1"/>
</dbReference>
<feature type="region of interest" description="Disordered" evidence="5">
    <location>
        <begin position="127"/>
        <end position="156"/>
    </location>
</feature>
<dbReference type="GO" id="GO:0003677">
    <property type="term" value="F:DNA binding"/>
    <property type="evidence" value="ECO:0007669"/>
    <property type="project" value="InterPro"/>
</dbReference>
<dbReference type="SMART" id="SM00259">
    <property type="entry name" value="ZnF_A20"/>
    <property type="match status" value="1"/>
</dbReference>
<keyword evidence="9" id="KW-1185">Reference proteome</keyword>
<dbReference type="Pfam" id="PF01754">
    <property type="entry name" value="zf-A20"/>
    <property type="match status" value="1"/>
</dbReference>
<dbReference type="AlphaFoldDB" id="A0AAE1ZGK5"/>
<evidence type="ECO:0008006" key="10">
    <source>
        <dbReference type="Google" id="ProtNLM"/>
    </source>
</evidence>
<dbReference type="PROSITE" id="PS51036">
    <property type="entry name" value="ZF_A20"/>
    <property type="match status" value="1"/>
</dbReference>
<feature type="domain" description="AN1-type" evidence="7">
    <location>
        <begin position="154"/>
        <end position="200"/>
    </location>
</feature>
<dbReference type="FunFam" id="4.10.1110.10:FF:000001">
    <property type="entry name" value="Zinc finger AN1-type containing 6"/>
    <property type="match status" value="1"/>
</dbReference>
<reference evidence="8" key="2">
    <citation type="journal article" date="2023" name="Infect Dis Poverty">
        <title>Chromosome-scale genome of the human blood fluke Schistosoma mekongi and its implications for public health.</title>
        <authorList>
            <person name="Zhou M."/>
            <person name="Xu L."/>
            <person name="Xu D."/>
            <person name="Chen W."/>
            <person name="Khan J."/>
            <person name="Hu Y."/>
            <person name="Huang H."/>
            <person name="Wei H."/>
            <person name="Zhang Y."/>
            <person name="Chusongsang P."/>
            <person name="Tanasarnprasert K."/>
            <person name="Hu X."/>
            <person name="Limpanont Y."/>
            <person name="Lv Z."/>
        </authorList>
    </citation>
    <scope>NUCLEOTIDE SEQUENCE</scope>
    <source>
        <strain evidence="8">LV_2022a</strain>
    </source>
</reference>
<dbReference type="SMART" id="SM00154">
    <property type="entry name" value="ZnF_AN1"/>
    <property type="match status" value="1"/>
</dbReference>
<name>A0AAE1ZGK5_SCHME</name>
<dbReference type="GO" id="GO:0008270">
    <property type="term" value="F:zinc ion binding"/>
    <property type="evidence" value="ECO:0007669"/>
    <property type="project" value="UniProtKB-KW"/>
</dbReference>
<dbReference type="InterPro" id="IPR050652">
    <property type="entry name" value="AN1_A20_ZnFinger"/>
</dbReference>
<evidence type="ECO:0000256" key="5">
    <source>
        <dbReference type="SAM" id="MobiDB-lite"/>
    </source>
</evidence>
<evidence type="ECO:0000259" key="7">
    <source>
        <dbReference type="PROSITE" id="PS51039"/>
    </source>
</evidence>
<evidence type="ECO:0000256" key="4">
    <source>
        <dbReference type="PROSITE-ProRule" id="PRU00449"/>
    </source>
</evidence>
<dbReference type="InterPro" id="IPR000058">
    <property type="entry name" value="Znf_AN1"/>
</dbReference>
<dbReference type="SUPFAM" id="SSF57716">
    <property type="entry name" value="Glucocorticoid receptor-like (DNA-binding domain)"/>
    <property type="match status" value="1"/>
</dbReference>
<evidence type="ECO:0000256" key="1">
    <source>
        <dbReference type="ARBA" id="ARBA00022723"/>
    </source>
</evidence>
<dbReference type="InterPro" id="IPR002653">
    <property type="entry name" value="Znf_A20"/>
</dbReference>
<evidence type="ECO:0000259" key="6">
    <source>
        <dbReference type="PROSITE" id="PS51036"/>
    </source>
</evidence>
<evidence type="ECO:0000256" key="2">
    <source>
        <dbReference type="ARBA" id="ARBA00022771"/>
    </source>
</evidence>
<proteinExistence type="predicted"/>
<accession>A0AAE1ZGK5</accession>
<dbReference type="Proteomes" id="UP001292079">
    <property type="component" value="Unassembled WGS sequence"/>
</dbReference>
<feature type="domain" description="A20-type" evidence="6">
    <location>
        <begin position="8"/>
        <end position="42"/>
    </location>
</feature>
<keyword evidence="3" id="KW-0862">Zinc</keyword>
<gene>
    <name evidence="8" type="ORF">MN116_002925</name>
</gene>
<dbReference type="EMBL" id="JALJAT010000002">
    <property type="protein sequence ID" value="KAK4473568.1"/>
    <property type="molecule type" value="Genomic_DNA"/>
</dbReference>
<dbReference type="PROSITE" id="PS51039">
    <property type="entry name" value="ZF_AN1"/>
    <property type="match status" value="1"/>
</dbReference>
<evidence type="ECO:0000313" key="8">
    <source>
        <dbReference type="EMBL" id="KAK4473568.1"/>
    </source>
</evidence>